<proteinExistence type="predicted"/>
<dbReference type="EMBL" id="GL348744">
    <property type="protein sequence ID" value="EFH39333.1"/>
    <property type="molecule type" value="Genomic_DNA"/>
</dbReference>
<evidence type="ECO:0000313" key="1">
    <source>
        <dbReference type="EMBL" id="EFH39333.1"/>
    </source>
</evidence>
<accession>D7MVV2</accession>
<organism evidence="2">
    <name type="scientific">Arabidopsis lyrata subsp. lyrata</name>
    <name type="common">Lyre-leaved rock-cress</name>
    <dbReference type="NCBI Taxonomy" id="81972"/>
    <lineage>
        <taxon>Eukaryota</taxon>
        <taxon>Viridiplantae</taxon>
        <taxon>Streptophyta</taxon>
        <taxon>Embryophyta</taxon>
        <taxon>Tracheophyta</taxon>
        <taxon>Spermatophyta</taxon>
        <taxon>Magnoliopsida</taxon>
        <taxon>eudicotyledons</taxon>
        <taxon>Gunneridae</taxon>
        <taxon>Pentapetalae</taxon>
        <taxon>rosids</taxon>
        <taxon>malvids</taxon>
        <taxon>Brassicales</taxon>
        <taxon>Brassicaceae</taxon>
        <taxon>Camelineae</taxon>
        <taxon>Arabidopsis</taxon>
    </lineage>
</organism>
<dbReference type="Gramene" id="scaffold_3400010.1">
    <property type="protein sequence ID" value="scaffold_3400010.1"/>
    <property type="gene ID" value="scaffold_3400010.1"/>
</dbReference>
<gene>
    <name evidence="1" type="ORF">ARALYDRAFT_920553</name>
</gene>
<dbReference type="Proteomes" id="UP000008694">
    <property type="component" value="Unassembled WGS sequence"/>
</dbReference>
<reference evidence="2" key="1">
    <citation type="journal article" date="2011" name="Nat. Genet.">
        <title>The Arabidopsis lyrata genome sequence and the basis of rapid genome size change.</title>
        <authorList>
            <person name="Hu T.T."/>
            <person name="Pattyn P."/>
            <person name="Bakker E.G."/>
            <person name="Cao J."/>
            <person name="Cheng J.-F."/>
            <person name="Clark R.M."/>
            <person name="Fahlgren N."/>
            <person name="Fawcett J.A."/>
            <person name="Grimwood J."/>
            <person name="Gundlach H."/>
            <person name="Haberer G."/>
            <person name="Hollister J.D."/>
            <person name="Ossowski S."/>
            <person name="Ottilar R.P."/>
            <person name="Salamov A.A."/>
            <person name="Schneeberger K."/>
            <person name="Spannagl M."/>
            <person name="Wang X."/>
            <person name="Yang L."/>
            <person name="Nasrallah M.E."/>
            <person name="Bergelson J."/>
            <person name="Carrington J.C."/>
            <person name="Gaut B.S."/>
            <person name="Schmutz J."/>
            <person name="Mayer K.F.X."/>
            <person name="Van de Peer Y."/>
            <person name="Grigoriev I.V."/>
            <person name="Nordborg M."/>
            <person name="Weigel D."/>
            <person name="Guo Y.-L."/>
        </authorList>
    </citation>
    <scope>NUCLEOTIDE SEQUENCE [LARGE SCALE GENOMIC DNA]</scope>
    <source>
        <strain evidence="2">cv. MN47</strain>
    </source>
</reference>
<sequence length="69" mass="7617">MVSRIVSIATKLLFKVAPLFSPSVRAYLRPYHGLNSSVMVSASFRLRTVSIVSSLERLCSTIIESGFLI</sequence>
<dbReference type="HOGENOM" id="CLU_2779316_0_0_1"/>
<protein>
    <submittedName>
        <fullName evidence="1">Expressed protein</fullName>
    </submittedName>
</protein>
<name>D7MVV2_ARALL</name>
<dbReference type="AlphaFoldDB" id="D7MVV2"/>
<evidence type="ECO:0000313" key="2">
    <source>
        <dbReference type="Proteomes" id="UP000008694"/>
    </source>
</evidence>
<keyword evidence="2" id="KW-1185">Reference proteome</keyword>